<evidence type="ECO:0000256" key="5">
    <source>
        <dbReference type="ARBA" id="ARBA00022692"/>
    </source>
</evidence>
<comment type="caution">
    <text evidence="10">The sequence shown here is derived from an EMBL/GenBank/DDBJ whole genome shotgun (WGS) entry which is preliminary data.</text>
</comment>
<dbReference type="AlphaFoldDB" id="A0A931E862"/>
<dbReference type="RefSeq" id="WP_196989546.1">
    <property type="nucleotide sequence ID" value="NZ_JADWYR010000001.1"/>
</dbReference>
<feature type="transmembrane region" description="Helical" evidence="8">
    <location>
        <begin position="72"/>
        <end position="90"/>
    </location>
</feature>
<keyword evidence="6 8" id="KW-1133">Transmembrane helix</keyword>
<evidence type="ECO:0000313" key="10">
    <source>
        <dbReference type="EMBL" id="MBG9375496.1"/>
    </source>
</evidence>
<name>A0A931E862_9BACT</name>
<feature type="transmembrane region" description="Helical" evidence="8">
    <location>
        <begin position="288"/>
        <end position="305"/>
    </location>
</feature>
<evidence type="ECO:0000256" key="7">
    <source>
        <dbReference type="ARBA" id="ARBA00023136"/>
    </source>
</evidence>
<keyword evidence="7 8" id="KW-0472">Membrane</keyword>
<dbReference type="PANTHER" id="PTHR33908">
    <property type="entry name" value="MANNOSYLTRANSFERASE YKCB-RELATED"/>
    <property type="match status" value="1"/>
</dbReference>
<dbReference type="GO" id="GO:0009103">
    <property type="term" value="P:lipopolysaccharide biosynthetic process"/>
    <property type="evidence" value="ECO:0007669"/>
    <property type="project" value="UniProtKB-ARBA"/>
</dbReference>
<feature type="domain" description="Glycosyltransferase RgtA/B/C/D-like" evidence="9">
    <location>
        <begin position="50"/>
        <end position="206"/>
    </location>
</feature>
<sequence length="512" mass="59708">MKLSRLLYLLAFIKLVAPFFLQHASYQPHRDEFLYLAEGNHMAWGYMEIPPMLSVFAWLTNLLGGGMFWIKIWPALFSAFTFLLVGRIILSLGGRGFALLLGWFPFMLDGYMRLFFLFQPNFLEVFFWTATAFCIIRYIQLKENKWLYMFGVCVGLGMMSKYTVAFYTLSLLGGLLVTRQRAIFLNRHLYIAAFIALLIFLPNFWWQYDHNFPVVAHMQELKEEQLKYINPADFIISQFMMNLPCVYIWVAGLFFVMLSQQGKPYRLFAWAYVFIIVLLLYLSGKDYYALGAYPVLFAFGGYYLEQLTATRFTWVRYPMVAFALLLGAFAMPLVMPLAKPQQLAAYYHYTGLDQTGSFKWEDQQMHPLPQDFADMLGWKQMAQKAAAVYHALPKEEQGKTFIYCRGYFSAGALNYYAKEVGLPQVYSDDASFLWWMPETYPYKNLLLVAHNMPEKDDIVFQQFEKVTVKDTLTVPYFRENGMRYILFEHANDSLNAITTRGVAALKSKFIRR</sequence>
<feature type="transmembrane region" description="Helical" evidence="8">
    <location>
        <begin position="235"/>
        <end position="258"/>
    </location>
</feature>
<dbReference type="EMBL" id="JADWYR010000001">
    <property type="protein sequence ID" value="MBG9375496.1"/>
    <property type="molecule type" value="Genomic_DNA"/>
</dbReference>
<evidence type="ECO:0000256" key="4">
    <source>
        <dbReference type="ARBA" id="ARBA00022679"/>
    </source>
</evidence>
<gene>
    <name evidence="10" type="ORF">I5907_04580</name>
</gene>
<keyword evidence="5 8" id="KW-0812">Transmembrane</keyword>
<organism evidence="10 11">
    <name type="scientific">Panacibacter microcysteis</name>
    <dbReference type="NCBI Taxonomy" id="2793269"/>
    <lineage>
        <taxon>Bacteria</taxon>
        <taxon>Pseudomonadati</taxon>
        <taxon>Bacteroidota</taxon>
        <taxon>Chitinophagia</taxon>
        <taxon>Chitinophagales</taxon>
        <taxon>Chitinophagaceae</taxon>
        <taxon>Panacibacter</taxon>
    </lineage>
</organism>
<feature type="transmembrane region" description="Helical" evidence="8">
    <location>
        <begin position="317"/>
        <end position="338"/>
    </location>
</feature>
<evidence type="ECO:0000256" key="1">
    <source>
        <dbReference type="ARBA" id="ARBA00004651"/>
    </source>
</evidence>
<evidence type="ECO:0000256" key="2">
    <source>
        <dbReference type="ARBA" id="ARBA00022475"/>
    </source>
</evidence>
<dbReference type="GO" id="GO:0016763">
    <property type="term" value="F:pentosyltransferase activity"/>
    <property type="evidence" value="ECO:0007669"/>
    <property type="project" value="TreeGrafter"/>
</dbReference>
<accession>A0A931E862</accession>
<feature type="transmembrane region" description="Helical" evidence="8">
    <location>
        <begin position="265"/>
        <end position="282"/>
    </location>
</feature>
<comment type="subcellular location">
    <subcellularLocation>
        <location evidence="1">Cell membrane</location>
        <topology evidence="1">Multi-pass membrane protein</topology>
    </subcellularLocation>
</comment>
<reference evidence="10" key="1">
    <citation type="submission" date="2020-11" db="EMBL/GenBank/DDBJ databases">
        <title>Bacterial whole genome sequence for Panacibacter sp. DH6.</title>
        <authorList>
            <person name="Le V."/>
            <person name="Ko S."/>
            <person name="Ahn C.-Y."/>
            <person name="Oh H.-M."/>
        </authorList>
    </citation>
    <scope>NUCLEOTIDE SEQUENCE</scope>
    <source>
        <strain evidence="10">DH6</strain>
    </source>
</reference>
<feature type="transmembrane region" description="Helical" evidence="8">
    <location>
        <begin position="189"/>
        <end position="208"/>
    </location>
</feature>
<keyword evidence="11" id="KW-1185">Reference proteome</keyword>
<dbReference type="InterPro" id="IPR038731">
    <property type="entry name" value="RgtA/B/C-like"/>
</dbReference>
<feature type="transmembrane region" description="Helical" evidence="8">
    <location>
        <begin position="96"/>
        <end position="115"/>
    </location>
</feature>
<evidence type="ECO:0000256" key="3">
    <source>
        <dbReference type="ARBA" id="ARBA00022676"/>
    </source>
</evidence>
<keyword evidence="2" id="KW-1003">Cell membrane</keyword>
<feature type="transmembrane region" description="Helical" evidence="8">
    <location>
        <begin position="146"/>
        <end position="177"/>
    </location>
</feature>
<dbReference type="Proteomes" id="UP000628448">
    <property type="component" value="Unassembled WGS sequence"/>
</dbReference>
<evidence type="ECO:0000259" key="9">
    <source>
        <dbReference type="Pfam" id="PF13231"/>
    </source>
</evidence>
<feature type="transmembrane region" description="Helical" evidence="8">
    <location>
        <begin position="42"/>
        <end position="60"/>
    </location>
</feature>
<keyword evidence="3" id="KW-0328">Glycosyltransferase</keyword>
<dbReference type="InterPro" id="IPR050297">
    <property type="entry name" value="LipidA_mod_glycosyltrf_83"/>
</dbReference>
<dbReference type="Pfam" id="PF13231">
    <property type="entry name" value="PMT_2"/>
    <property type="match status" value="1"/>
</dbReference>
<evidence type="ECO:0000313" key="11">
    <source>
        <dbReference type="Proteomes" id="UP000628448"/>
    </source>
</evidence>
<evidence type="ECO:0000256" key="8">
    <source>
        <dbReference type="SAM" id="Phobius"/>
    </source>
</evidence>
<dbReference type="PANTHER" id="PTHR33908:SF11">
    <property type="entry name" value="MEMBRANE PROTEIN"/>
    <property type="match status" value="1"/>
</dbReference>
<proteinExistence type="predicted"/>
<dbReference type="GO" id="GO:0005886">
    <property type="term" value="C:plasma membrane"/>
    <property type="evidence" value="ECO:0007669"/>
    <property type="project" value="UniProtKB-SubCell"/>
</dbReference>
<keyword evidence="4" id="KW-0808">Transferase</keyword>
<feature type="transmembrane region" description="Helical" evidence="8">
    <location>
        <begin position="122"/>
        <end position="140"/>
    </location>
</feature>
<evidence type="ECO:0000256" key="6">
    <source>
        <dbReference type="ARBA" id="ARBA00022989"/>
    </source>
</evidence>
<protein>
    <submittedName>
        <fullName evidence="10">Glycosyltransferase family 39 protein</fullName>
    </submittedName>
</protein>